<dbReference type="CDD" id="cd00167">
    <property type="entry name" value="SANT"/>
    <property type="match status" value="1"/>
</dbReference>
<feature type="coiled-coil region" evidence="1">
    <location>
        <begin position="73"/>
        <end position="107"/>
    </location>
</feature>
<comment type="caution">
    <text evidence="3">The sequence shown here is derived from an EMBL/GenBank/DDBJ whole genome shotgun (WGS) entry which is preliminary data.</text>
</comment>
<dbReference type="EMBL" id="CAJJDN010000008">
    <property type="protein sequence ID" value="CAD8054335.1"/>
    <property type="molecule type" value="Genomic_DNA"/>
</dbReference>
<keyword evidence="4" id="KW-1185">Reference proteome</keyword>
<gene>
    <name evidence="3" type="ORF">PSON_ATCC_30995.1.T0080221</name>
</gene>
<keyword evidence="1" id="KW-0175">Coiled coil</keyword>
<evidence type="ECO:0000259" key="2">
    <source>
        <dbReference type="SMART" id="SM00717"/>
    </source>
</evidence>
<proteinExistence type="predicted"/>
<evidence type="ECO:0000313" key="3">
    <source>
        <dbReference type="EMBL" id="CAD8054335.1"/>
    </source>
</evidence>
<dbReference type="SMART" id="SM00717">
    <property type="entry name" value="SANT"/>
    <property type="match status" value="1"/>
</dbReference>
<reference evidence="3" key="1">
    <citation type="submission" date="2021-01" db="EMBL/GenBank/DDBJ databases">
        <authorList>
            <consortium name="Genoscope - CEA"/>
            <person name="William W."/>
        </authorList>
    </citation>
    <scope>NUCLEOTIDE SEQUENCE</scope>
</reference>
<evidence type="ECO:0000256" key="1">
    <source>
        <dbReference type="SAM" id="Coils"/>
    </source>
</evidence>
<evidence type="ECO:0000313" key="4">
    <source>
        <dbReference type="Proteomes" id="UP000692954"/>
    </source>
</evidence>
<name>A0A8S1KJZ0_9CILI</name>
<accession>A0A8S1KJZ0</accession>
<dbReference type="AlphaFoldDB" id="A0A8S1KJZ0"/>
<protein>
    <recommendedName>
        <fullName evidence="2">Myb-like domain-containing protein</fullName>
    </recommendedName>
</protein>
<feature type="domain" description="Myb-like" evidence="2">
    <location>
        <begin position="105"/>
        <end position="153"/>
    </location>
</feature>
<dbReference type="Proteomes" id="UP000692954">
    <property type="component" value="Unassembled WGS sequence"/>
</dbReference>
<dbReference type="Pfam" id="PF00249">
    <property type="entry name" value="Myb_DNA-binding"/>
    <property type="match status" value="1"/>
</dbReference>
<organism evidence="3 4">
    <name type="scientific">Paramecium sonneborni</name>
    <dbReference type="NCBI Taxonomy" id="65129"/>
    <lineage>
        <taxon>Eukaryota</taxon>
        <taxon>Sar</taxon>
        <taxon>Alveolata</taxon>
        <taxon>Ciliophora</taxon>
        <taxon>Intramacronucleata</taxon>
        <taxon>Oligohymenophorea</taxon>
        <taxon>Peniculida</taxon>
        <taxon>Parameciidae</taxon>
        <taxon>Paramecium</taxon>
    </lineage>
</organism>
<dbReference type="InterPro" id="IPR001005">
    <property type="entry name" value="SANT/Myb"/>
</dbReference>
<sequence length="183" mass="22479">MLKQIKKAKKLKLLQQPHTHNKILIRSDKKMSNYKKIFITQQIQILQSRQVCDITENIDRVYSLQFMTNNEEKQQSKAQNNEKMNQIRKIVKEKKDVKRNKKKTREKGFSFEEDQRLLKYILKKGPKFQKFSRQYPGKTTNMLKNRYYKQLRFVWEVYDFIYKLILTFEFYSFKAPLKHRNKK</sequence>